<proteinExistence type="predicted"/>
<dbReference type="EMBL" id="VCGU01000001">
    <property type="protein sequence ID" value="TRY81178.1"/>
    <property type="molecule type" value="Genomic_DNA"/>
</dbReference>
<feature type="region of interest" description="Disordered" evidence="1">
    <location>
        <begin position="173"/>
        <end position="322"/>
    </location>
</feature>
<comment type="caution">
    <text evidence="2">The sequence shown here is derived from an EMBL/GenBank/DDBJ whole genome shotgun (WGS) entry which is preliminary data.</text>
</comment>
<organism evidence="2 3">
    <name type="scientific">Tigriopus californicus</name>
    <name type="common">Marine copepod</name>
    <dbReference type="NCBI Taxonomy" id="6832"/>
    <lineage>
        <taxon>Eukaryota</taxon>
        <taxon>Metazoa</taxon>
        <taxon>Ecdysozoa</taxon>
        <taxon>Arthropoda</taxon>
        <taxon>Crustacea</taxon>
        <taxon>Multicrustacea</taxon>
        <taxon>Hexanauplia</taxon>
        <taxon>Copepoda</taxon>
        <taxon>Harpacticoida</taxon>
        <taxon>Harpacticidae</taxon>
        <taxon>Tigriopus</taxon>
    </lineage>
</organism>
<gene>
    <name evidence="2" type="ORF">TCAL_11849</name>
</gene>
<evidence type="ECO:0000313" key="2">
    <source>
        <dbReference type="EMBL" id="TRY81178.1"/>
    </source>
</evidence>
<accession>A0A553PU21</accession>
<protein>
    <submittedName>
        <fullName evidence="2">Uncharacterized protein</fullName>
    </submittedName>
</protein>
<feature type="compositionally biased region" description="Basic and acidic residues" evidence="1">
    <location>
        <begin position="635"/>
        <end position="644"/>
    </location>
</feature>
<keyword evidence="3" id="KW-1185">Reference proteome</keyword>
<feature type="region of interest" description="Disordered" evidence="1">
    <location>
        <begin position="426"/>
        <end position="463"/>
    </location>
</feature>
<name>A0A553PU21_TIGCA</name>
<sequence>MPLSSLQSDPNDVQPVLNLSVAGEFGTKNISEMSSNNLNDTFGEEEEMGSGEDSEYYYYEYYYDDDDQDYNETQDSMRDGSNQTWEETLPEAQPWISQSTKKGNNGRLLGAEVNFGSLGGKDVVWLSNLRSNISLGGSQFQTMAALGNAALVLGSALGVGLYPIAQRRSLDRATFRSTRRPPFPFYPPKMRKPLLPKVRARRPHGQLRRRRPAAGKKGRGRRKKGSRRKPGQRPKPRRIPTFSLSKPTPRPGPRPGPRLRPRPPKQSGKIKPEFTFRRQKPRTKRPRISAKPSIKNEQYAKKPTTNVAYTPKKSRPQPTHPFTKAHGYAPILPPGDVESNNYVAVVTTTTKKPRETQPTLFRENIPVRKYKGSRGNPGLDSPNDFLKDLDQPEFDGVRLKNPFRTDHGGSPFNLDPFRELKIIVNGDKETSSTQGQRKPKRRIAQSRAIKGDADQDQSLAQSQKHPTYVDPFQNAQAVHVIKKAEELNLFLAVKDVDLPRSKSKVATDPVLKELRSQLPLYPPTRILDEKRELGIASVKRGIRRKGQRDPETDKTTPRPIYLEDLYDYHDSEVDDSFKIELTERPVQTLPPSAKNTYEDDQKLVERELKSLRLRDFKRLNATMSPTTPKTRFKTSKLESSDQES</sequence>
<feature type="compositionally biased region" description="Basic residues" evidence="1">
    <location>
        <begin position="189"/>
        <end position="238"/>
    </location>
</feature>
<dbReference type="Proteomes" id="UP000318571">
    <property type="component" value="Chromosome 12"/>
</dbReference>
<evidence type="ECO:0000313" key="3">
    <source>
        <dbReference type="Proteomes" id="UP000318571"/>
    </source>
</evidence>
<dbReference type="AlphaFoldDB" id="A0A553PU21"/>
<feature type="region of interest" description="Disordered" evidence="1">
    <location>
        <begin position="619"/>
        <end position="644"/>
    </location>
</feature>
<reference evidence="2 3" key="1">
    <citation type="journal article" date="2018" name="Nat. Ecol. Evol.">
        <title>Genomic signatures of mitonuclear coevolution across populations of Tigriopus californicus.</title>
        <authorList>
            <person name="Barreto F.S."/>
            <person name="Watson E.T."/>
            <person name="Lima T.G."/>
            <person name="Willett C.S."/>
            <person name="Edmands S."/>
            <person name="Li W."/>
            <person name="Burton R.S."/>
        </authorList>
    </citation>
    <scope>NUCLEOTIDE SEQUENCE [LARGE SCALE GENOMIC DNA]</scope>
    <source>
        <strain evidence="2 3">San Diego</strain>
    </source>
</reference>
<feature type="compositionally biased region" description="Basic residues" evidence="1">
    <location>
        <begin position="277"/>
        <end position="288"/>
    </location>
</feature>
<evidence type="ECO:0000256" key="1">
    <source>
        <dbReference type="SAM" id="MobiDB-lite"/>
    </source>
</evidence>